<feature type="region of interest" description="Disordered" evidence="1">
    <location>
        <begin position="20"/>
        <end position="90"/>
    </location>
</feature>
<name>V5H7P7_IXORI</name>
<reference evidence="3" key="1">
    <citation type="journal article" date="2015" name="Sci. Rep.">
        <title>Tissue- and time-dependent transcription in Ixodes ricinus salivary glands and midguts when blood feeding on the vertebrate host.</title>
        <authorList>
            <person name="Kotsyfakis M."/>
            <person name="Schwarz A."/>
            <person name="Erhart J."/>
            <person name="Ribeiro J.M."/>
        </authorList>
    </citation>
    <scope>NUCLEOTIDE SEQUENCE</scope>
    <source>
        <tissue evidence="3">Salivary gland and midgut</tissue>
    </source>
</reference>
<evidence type="ECO:0000313" key="3">
    <source>
        <dbReference type="EMBL" id="JAB70457.1"/>
    </source>
</evidence>
<feature type="chain" id="PRO_5004735301" evidence="2">
    <location>
        <begin position="23"/>
        <end position="90"/>
    </location>
</feature>
<accession>V5H7P7</accession>
<feature type="signal peptide" evidence="2">
    <location>
        <begin position="1"/>
        <end position="22"/>
    </location>
</feature>
<protein>
    <submittedName>
        <fullName evidence="3">Putative secreted protein</fullName>
    </submittedName>
</protein>
<dbReference type="AlphaFoldDB" id="V5H7P7"/>
<organism evidence="3">
    <name type="scientific">Ixodes ricinus</name>
    <name type="common">Common tick</name>
    <name type="synonym">Acarus ricinus</name>
    <dbReference type="NCBI Taxonomy" id="34613"/>
    <lineage>
        <taxon>Eukaryota</taxon>
        <taxon>Metazoa</taxon>
        <taxon>Ecdysozoa</taxon>
        <taxon>Arthropoda</taxon>
        <taxon>Chelicerata</taxon>
        <taxon>Arachnida</taxon>
        <taxon>Acari</taxon>
        <taxon>Parasitiformes</taxon>
        <taxon>Ixodida</taxon>
        <taxon>Ixodoidea</taxon>
        <taxon>Ixodidae</taxon>
        <taxon>Ixodinae</taxon>
        <taxon>Ixodes</taxon>
    </lineage>
</organism>
<evidence type="ECO:0000256" key="1">
    <source>
        <dbReference type="SAM" id="MobiDB-lite"/>
    </source>
</evidence>
<evidence type="ECO:0000256" key="2">
    <source>
        <dbReference type="SAM" id="SignalP"/>
    </source>
</evidence>
<sequence length="90" mass="9332">MFKLSSFLVVFVLAGLCFGASSEDDSSSGKGASTGAGGGDTSEASGGGAPSEMRRNRTLSKPSLAKLLKKSHSMETTQLSPHKPTRNKKQ</sequence>
<feature type="compositionally biased region" description="Gly residues" evidence="1">
    <location>
        <begin position="32"/>
        <end position="49"/>
    </location>
</feature>
<proteinExistence type="evidence at transcript level"/>
<keyword evidence="2" id="KW-0732">Signal</keyword>
<dbReference type="EMBL" id="GANP01014011">
    <property type="protein sequence ID" value="JAB70457.1"/>
    <property type="molecule type" value="mRNA"/>
</dbReference>